<keyword evidence="6" id="KW-0411">Iron-sulfur</keyword>
<dbReference type="PANTHER" id="PTHR43756">
    <property type="entry name" value="CHOLINE MONOOXYGENASE, CHLOROPLASTIC"/>
    <property type="match status" value="1"/>
</dbReference>
<name>A0A7W5ZY54_9SPHN</name>
<keyword evidence="5" id="KW-0408">Iron</keyword>
<dbReference type="PANTHER" id="PTHR43756:SF5">
    <property type="entry name" value="CHOLINE MONOOXYGENASE, CHLOROPLASTIC"/>
    <property type="match status" value="1"/>
</dbReference>
<evidence type="ECO:0000256" key="6">
    <source>
        <dbReference type="ARBA" id="ARBA00023014"/>
    </source>
</evidence>
<dbReference type="Proteomes" id="UP000562395">
    <property type="component" value="Unassembled WGS sequence"/>
</dbReference>
<dbReference type="RefSeq" id="WP_183614624.1">
    <property type="nucleotide sequence ID" value="NZ_JACICY010000010.1"/>
</dbReference>
<dbReference type="Gene3D" id="3.90.380.10">
    <property type="entry name" value="Naphthalene 1,2-dioxygenase Alpha Subunit, Chain A, domain 1"/>
    <property type="match status" value="1"/>
</dbReference>
<keyword evidence="9" id="KW-1185">Reference proteome</keyword>
<accession>A0A7W5ZY54</accession>
<evidence type="ECO:0000256" key="2">
    <source>
        <dbReference type="ARBA" id="ARBA00022714"/>
    </source>
</evidence>
<sequence>MTETVDLTKYGNRSYVRAVLGTQFDDMPQYVDFLRRAGEEVPATAADRGTHRPENKPLPYEYYLDPKYVPEEIEKIWKKKWQVACREEDIPNIGDRVAYDVGPLSFLIVHSGENEFSAFWNSCRHRARRLCGSKPESGDMVQCPFHAWSYDLKGQLAWVPRHEEFPSANAEKFSLRPVQCDTWGGNVFINPDLEAGPLSEALGVMPSHYLDCPQEDRYTAAWIRKKVKINWKSGLEAFLEGYHVLTTHPSGMPIFGSTYTQTDCWDDGKASVSRLITPALVPDGWVKDDVTPRLALELFCNTYGLPFPPEGVGKTVGEARAYAAKKTAELHFNERGVDFSDRSISYLVDMHQWFAFPAHFPWWGEGLSWWYNFTPLGDSPDECVMEIRWLRPIEKGAPRPPLPKCVEIDFHEQGRDYPETGQVGFIMDEDMENMEEVHRGMKAADPAVARPILATEQEIRIRHFHEAYIKAMDITL</sequence>
<keyword evidence="3" id="KW-0479">Metal-binding</keyword>
<dbReference type="InterPro" id="IPR036922">
    <property type="entry name" value="Rieske_2Fe-2S_sf"/>
</dbReference>
<proteinExistence type="predicted"/>
<dbReference type="SUPFAM" id="SSF55961">
    <property type="entry name" value="Bet v1-like"/>
    <property type="match status" value="1"/>
</dbReference>
<dbReference type="InterPro" id="IPR015879">
    <property type="entry name" value="Ring_hydroxy_dOase_asu_C_dom"/>
</dbReference>
<organism evidence="8 9">
    <name type="scientific">Novosphingobium hassiacum</name>
    <dbReference type="NCBI Taxonomy" id="173676"/>
    <lineage>
        <taxon>Bacteria</taxon>
        <taxon>Pseudomonadati</taxon>
        <taxon>Pseudomonadota</taxon>
        <taxon>Alphaproteobacteria</taxon>
        <taxon>Sphingomonadales</taxon>
        <taxon>Sphingomonadaceae</taxon>
        <taxon>Novosphingobium</taxon>
    </lineage>
</organism>
<protein>
    <submittedName>
        <fullName evidence="8">Phenylpropionate dioxygenase-like ring-hydroxylating dioxygenase large terminal subunit</fullName>
    </submittedName>
</protein>
<dbReference type="Pfam" id="PF00848">
    <property type="entry name" value="Ring_hydroxyl_A"/>
    <property type="match status" value="2"/>
</dbReference>
<evidence type="ECO:0000256" key="3">
    <source>
        <dbReference type="ARBA" id="ARBA00022723"/>
    </source>
</evidence>
<dbReference type="GO" id="GO:0005506">
    <property type="term" value="F:iron ion binding"/>
    <property type="evidence" value="ECO:0007669"/>
    <property type="project" value="InterPro"/>
</dbReference>
<evidence type="ECO:0000256" key="4">
    <source>
        <dbReference type="ARBA" id="ARBA00023002"/>
    </source>
</evidence>
<dbReference type="GO" id="GO:0051537">
    <property type="term" value="F:2 iron, 2 sulfur cluster binding"/>
    <property type="evidence" value="ECO:0007669"/>
    <property type="project" value="UniProtKB-KW"/>
</dbReference>
<dbReference type="PROSITE" id="PS51296">
    <property type="entry name" value="RIESKE"/>
    <property type="match status" value="1"/>
</dbReference>
<gene>
    <name evidence="8" type="ORF">GGQ88_003429</name>
</gene>
<dbReference type="Pfam" id="PF00355">
    <property type="entry name" value="Rieske"/>
    <property type="match status" value="1"/>
</dbReference>
<comment type="cofactor">
    <cofactor evidence="1">
        <name>Fe cation</name>
        <dbReference type="ChEBI" id="CHEBI:24875"/>
    </cofactor>
</comment>
<keyword evidence="2" id="KW-0001">2Fe-2S</keyword>
<evidence type="ECO:0000313" key="9">
    <source>
        <dbReference type="Proteomes" id="UP000562395"/>
    </source>
</evidence>
<dbReference type="Gene3D" id="2.102.10.10">
    <property type="entry name" value="Rieske [2Fe-2S] iron-sulphur domain"/>
    <property type="match status" value="1"/>
</dbReference>
<dbReference type="PRINTS" id="PR00090">
    <property type="entry name" value="RNGDIOXGNASE"/>
</dbReference>
<dbReference type="SUPFAM" id="SSF50022">
    <property type="entry name" value="ISP domain"/>
    <property type="match status" value="1"/>
</dbReference>
<dbReference type="InterPro" id="IPR001663">
    <property type="entry name" value="Rng_hydr_dOase-A"/>
</dbReference>
<reference evidence="8 9" key="1">
    <citation type="submission" date="2020-08" db="EMBL/GenBank/DDBJ databases">
        <title>Genomic Encyclopedia of Type Strains, Phase IV (KMG-IV): sequencing the most valuable type-strain genomes for metagenomic binning, comparative biology and taxonomic classification.</title>
        <authorList>
            <person name="Goeker M."/>
        </authorList>
    </citation>
    <scope>NUCLEOTIDE SEQUENCE [LARGE SCALE GENOMIC DNA]</scope>
    <source>
        <strain evidence="8 9">DSM 14552</strain>
    </source>
</reference>
<comment type="caution">
    <text evidence="8">The sequence shown here is derived from an EMBL/GenBank/DDBJ whole genome shotgun (WGS) entry which is preliminary data.</text>
</comment>
<dbReference type="GO" id="GO:0051213">
    <property type="term" value="F:dioxygenase activity"/>
    <property type="evidence" value="ECO:0007669"/>
    <property type="project" value="UniProtKB-KW"/>
</dbReference>
<dbReference type="AlphaFoldDB" id="A0A7W5ZY54"/>
<evidence type="ECO:0000256" key="1">
    <source>
        <dbReference type="ARBA" id="ARBA00001962"/>
    </source>
</evidence>
<dbReference type="CDD" id="cd03469">
    <property type="entry name" value="Rieske_RO_Alpha_N"/>
    <property type="match status" value="1"/>
</dbReference>
<keyword evidence="4" id="KW-0560">Oxidoreductase</keyword>
<dbReference type="InterPro" id="IPR017941">
    <property type="entry name" value="Rieske_2Fe-2S"/>
</dbReference>
<evidence type="ECO:0000259" key="7">
    <source>
        <dbReference type="PROSITE" id="PS51296"/>
    </source>
</evidence>
<evidence type="ECO:0000313" key="8">
    <source>
        <dbReference type="EMBL" id="MBB3862131.1"/>
    </source>
</evidence>
<dbReference type="EMBL" id="JACICY010000010">
    <property type="protein sequence ID" value="MBB3862131.1"/>
    <property type="molecule type" value="Genomic_DNA"/>
</dbReference>
<keyword evidence="8" id="KW-0223">Dioxygenase</keyword>
<feature type="domain" description="Rieske" evidence="7">
    <location>
        <begin position="81"/>
        <end position="189"/>
    </location>
</feature>
<evidence type="ECO:0000256" key="5">
    <source>
        <dbReference type="ARBA" id="ARBA00023004"/>
    </source>
</evidence>